<dbReference type="RefSeq" id="WP_238750760.1">
    <property type="nucleotide sequence ID" value="NZ_CAKLPZ010000002.1"/>
</dbReference>
<sequence length="403" mass="43533">MNPRYLGFGFLHFFFSAIGQTFFISLFVAQMTTSLGWAETTFAGLYSTVTLVAAFLLPLIGKQIDRGRVRYVSTAVGVALLLGTALLAWSPTFALVAVGLFIVRCGGQGVLPLIGSTTIGRYFDARRGRALSLSLIGLSVAEVILPPLVTYAILAYGYGLVWALAGGAVLLLFLPGVWLLVRRYDDFQRADTVAEAQLQAAGDTDATQVASWSRTQVLKDRRFRLILPLVLFIPFVFTGLVFNQSVIAAERGFTAELMAYGLSTYGLVRVVFLLFGGDLIDRLGPATLLRFALVPAVVGLLLLLFVPYGWVVPVFFGLFGASAGTDAVMMPALWAERYGPRFLGSIKSTVRLFVVVSSAAAPIVFSYGLRWGVEAWLGVLLGYGGCCFALAWVEYGVGRRPAA</sequence>
<proteinExistence type="predicted"/>
<dbReference type="SUPFAM" id="SSF103473">
    <property type="entry name" value="MFS general substrate transporter"/>
    <property type="match status" value="1"/>
</dbReference>
<reference evidence="8" key="1">
    <citation type="submission" date="2021-12" db="EMBL/GenBank/DDBJ databases">
        <authorList>
            <person name="Rodrigo-Torres L."/>
            <person name="Arahal R. D."/>
            <person name="Lucena T."/>
        </authorList>
    </citation>
    <scope>NUCLEOTIDE SEQUENCE</scope>
    <source>
        <strain evidence="8">CECT 8419</strain>
    </source>
</reference>
<dbReference type="InterPro" id="IPR036259">
    <property type="entry name" value="MFS_trans_sf"/>
</dbReference>
<feature type="transmembrane region" description="Helical" evidence="6">
    <location>
        <begin position="71"/>
        <end position="89"/>
    </location>
</feature>
<accession>A0ABM9B1A7</accession>
<evidence type="ECO:0000313" key="9">
    <source>
        <dbReference type="Proteomes" id="UP000837803"/>
    </source>
</evidence>
<feature type="transmembrane region" description="Helical" evidence="6">
    <location>
        <begin position="160"/>
        <end position="181"/>
    </location>
</feature>
<name>A0ABM9B1A7_9BACT</name>
<organism evidence="8 9">
    <name type="scientific">Neolewinella maritima</name>
    <dbReference type="NCBI Taxonomy" id="1383882"/>
    <lineage>
        <taxon>Bacteria</taxon>
        <taxon>Pseudomonadati</taxon>
        <taxon>Bacteroidota</taxon>
        <taxon>Saprospiria</taxon>
        <taxon>Saprospirales</taxon>
        <taxon>Lewinellaceae</taxon>
        <taxon>Neolewinella</taxon>
    </lineage>
</organism>
<dbReference type="PROSITE" id="PS50850">
    <property type="entry name" value="MFS"/>
    <property type="match status" value="1"/>
</dbReference>
<protein>
    <recommendedName>
        <fullName evidence="7">Major facilitator superfamily (MFS) profile domain-containing protein</fullName>
    </recommendedName>
</protein>
<dbReference type="PANTHER" id="PTHR43124:SF3">
    <property type="entry name" value="CHLORAMPHENICOL EFFLUX PUMP RV0191"/>
    <property type="match status" value="1"/>
</dbReference>
<keyword evidence="5 6" id="KW-0472">Membrane</keyword>
<keyword evidence="4 6" id="KW-1133">Transmembrane helix</keyword>
<evidence type="ECO:0000259" key="7">
    <source>
        <dbReference type="PROSITE" id="PS50850"/>
    </source>
</evidence>
<feature type="transmembrane region" description="Helical" evidence="6">
    <location>
        <begin position="223"/>
        <end position="242"/>
    </location>
</feature>
<feature type="transmembrane region" description="Helical" evidence="6">
    <location>
        <begin position="41"/>
        <end position="59"/>
    </location>
</feature>
<evidence type="ECO:0000256" key="2">
    <source>
        <dbReference type="ARBA" id="ARBA00022475"/>
    </source>
</evidence>
<feature type="transmembrane region" description="Helical" evidence="6">
    <location>
        <begin position="7"/>
        <end position="29"/>
    </location>
</feature>
<feature type="domain" description="Major facilitator superfamily (MFS) profile" evidence="7">
    <location>
        <begin position="5"/>
        <end position="403"/>
    </location>
</feature>
<keyword evidence="9" id="KW-1185">Reference proteome</keyword>
<gene>
    <name evidence="8" type="ORF">LEM8419_01852</name>
</gene>
<feature type="transmembrane region" description="Helical" evidence="6">
    <location>
        <begin position="257"/>
        <end position="276"/>
    </location>
</feature>
<dbReference type="InterPro" id="IPR020846">
    <property type="entry name" value="MFS_dom"/>
</dbReference>
<keyword evidence="3 6" id="KW-0812">Transmembrane</keyword>
<dbReference type="InterPro" id="IPR011701">
    <property type="entry name" value="MFS"/>
</dbReference>
<feature type="transmembrane region" description="Helical" evidence="6">
    <location>
        <begin position="95"/>
        <end position="119"/>
    </location>
</feature>
<evidence type="ECO:0000256" key="6">
    <source>
        <dbReference type="SAM" id="Phobius"/>
    </source>
</evidence>
<evidence type="ECO:0000256" key="1">
    <source>
        <dbReference type="ARBA" id="ARBA00004651"/>
    </source>
</evidence>
<feature type="transmembrane region" description="Helical" evidence="6">
    <location>
        <begin position="314"/>
        <end position="336"/>
    </location>
</feature>
<feature type="transmembrane region" description="Helical" evidence="6">
    <location>
        <begin position="288"/>
        <end position="308"/>
    </location>
</feature>
<dbReference type="Pfam" id="PF07690">
    <property type="entry name" value="MFS_1"/>
    <property type="match status" value="1"/>
</dbReference>
<feature type="transmembrane region" description="Helical" evidence="6">
    <location>
        <begin position="375"/>
        <end position="393"/>
    </location>
</feature>
<evidence type="ECO:0000313" key="8">
    <source>
        <dbReference type="EMBL" id="CAH1000723.1"/>
    </source>
</evidence>
<comment type="subcellular location">
    <subcellularLocation>
        <location evidence="1">Cell membrane</location>
        <topology evidence="1">Multi-pass membrane protein</topology>
    </subcellularLocation>
</comment>
<feature type="transmembrane region" description="Helical" evidence="6">
    <location>
        <begin position="348"/>
        <end position="369"/>
    </location>
</feature>
<feature type="transmembrane region" description="Helical" evidence="6">
    <location>
        <begin position="131"/>
        <end position="154"/>
    </location>
</feature>
<evidence type="ECO:0000256" key="5">
    <source>
        <dbReference type="ARBA" id="ARBA00023136"/>
    </source>
</evidence>
<evidence type="ECO:0000256" key="3">
    <source>
        <dbReference type="ARBA" id="ARBA00022692"/>
    </source>
</evidence>
<dbReference type="Proteomes" id="UP000837803">
    <property type="component" value="Unassembled WGS sequence"/>
</dbReference>
<dbReference type="Gene3D" id="1.20.1250.20">
    <property type="entry name" value="MFS general substrate transporter like domains"/>
    <property type="match status" value="1"/>
</dbReference>
<evidence type="ECO:0000256" key="4">
    <source>
        <dbReference type="ARBA" id="ARBA00022989"/>
    </source>
</evidence>
<dbReference type="InterPro" id="IPR050189">
    <property type="entry name" value="MFS_Efflux_Transporters"/>
</dbReference>
<comment type="caution">
    <text evidence="8">The sequence shown here is derived from an EMBL/GenBank/DDBJ whole genome shotgun (WGS) entry which is preliminary data.</text>
</comment>
<keyword evidence="2" id="KW-1003">Cell membrane</keyword>
<dbReference type="EMBL" id="CAKLPZ010000002">
    <property type="protein sequence ID" value="CAH1000723.1"/>
    <property type="molecule type" value="Genomic_DNA"/>
</dbReference>
<dbReference type="PANTHER" id="PTHR43124">
    <property type="entry name" value="PURINE EFFLUX PUMP PBUE"/>
    <property type="match status" value="1"/>
</dbReference>